<reference evidence="4 5" key="1">
    <citation type="submission" date="2024-05" db="EMBL/GenBank/DDBJ databases">
        <title>Genome sequencing and assembly of Indian major carp, Cirrhinus mrigala (Hamilton, 1822).</title>
        <authorList>
            <person name="Mohindra V."/>
            <person name="Chowdhury L.M."/>
            <person name="Lal K."/>
            <person name="Jena J.K."/>
        </authorList>
    </citation>
    <scope>NUCLEOTIDE SEQUENCE [LARGE SCALE GENOMIC DNA]</scope>
    <source>
        <strain evidence="4">CM1030</strain>
        <tissue evidence="4">Blood</tissue>
    </source>
</reference>
<evidence type="ECO:0000256" key="1">
    <source>
        <dbReference type="ARBA" id="ARBA00022729"/>
    </source>
</evidence>
<dbReference type="EMBL" id="JAMKFB020000012">
    <property type="protein sequence ID" value="KAL0179112.1"/>
    <property type="molecule type" value="Genomic_DNA"/>
</dbReference>
<feature type="non-terminal residue" evidence="4">
    <location>
        <position position="1"/>
    </location>
</feature>
<feature type="non-terminal residue" evidence="4">
    <location>
        <position position="126"/>
    </location>
</feature>
<dbReference type="Pfam" id="PF23283">
    <property type="entry name" value="D8C_UMOD"/>
    <property type="match status" value="1"/>
</dbReference>
<dbReference type="Proteomes" id="UP001529510">
    <property type="component" value="Unassembled WGS sequence"/>
</dbReference>
<sequence>LSSDPCYSYTVLDDPWRATDNRYTFSLKCDTDVYWVGWYRLFIHGQSVQMPDTCVDRLSCGTHAPLWLNGPHPRIEDGVVTRDVCGHWWNDCCGFRSNPIRVKACPGNYYVYEFVRPNFCYGTYCA</sequence>
<gene>
    <name evidence="4" type="ORF">M9458_024554</name>
</gene>
<accession>A0ABD0PZC9</accession>
<dbReference type="PANTHER" id="PTHR36191:SF4">
    <property type="entry name" value="VWFD DOMAIN-CONTAINING PROTEIN"/>
    <property type="match status" value="1"/>
</dbReference>
<protein>
    <recommendedName>
        <fullName evidence="3">UMOD/GP2/OIT3-like D8C domain-containing protein</fullName>
    </recommendedName>
</protein>
<evidence type="ECO:0000259" key="3">
    <source>
        <dbReference type="Pfam" id="PF23283"/>
    </source>
</evidence>
<dbReference type="PANTHER" id="PTHR36191">
    <property type="entry name" value="ENDO/EXONUCLEASE/PHOSPHATASE DOMAIN-CONTAINING PROTEIN-RELATED"/>
    <property type="match status" value="1"/>
</dbReference>
<keyword evidence="5" id="KW-1185">Reference proteome</keyword>
<comment type="caution">
    <text evidence="4">The sequence shown here is derived from an EMBL/GenBank/DDBJ whole genome shotgun (WGS) entry which is preliminary data.</text>
</comment>
<feature type="domain" description="UMOD/GP2/OIT3-like D8C" evidence="3">
    <location>
        <begin position="39"/>
        <end position="126"/>
    </location>
</feature>
<proteinExistence type="predicted"/>
<dbReference type="InterPro" id="IPR057774">
    <property type="entry name" value="D8C_UMOD/GP2/OIT3-like"/>
</dbReference>
<keyword evidence="1" id="KW-0732">Signal</keyword>
<evidence type="ECO:0000313" key="5">
    <source>
        <dbReference type="Proteomes" id="UP001529510"/>
    </source>
</evidence>
<evidence type="ECO:0000313" key="4">
    <source>
        <dbReference type="EMBL" id="KAL0179112.1"/>
    </source>
</evidence>
<keyword evidence="2" id="KW-1015">Disulfide bond</keyword>
<dbReference type="AlphaFoldDB" id="A0ABD0PZC9"/>
<name>A0ABD0PZC9_CIRMR</name>
<organism evidence="4 5">
    <name type="scientific">Cirrhinus mrigala</name>
    <name type="common">Mrigala</name>
    <dbReference type="NCBI Taxonomy" id="683832"/>
    <lineage>
        <taxon>Eukaryota</taxon>
        <taxon>Metazoa</taxon>
        <taxon>Chordata</taxon>
        <taxon>Craniata</taxon>
        <taxon>Vertebrata</taxon>
        <taxon>Euteleostomi</taxon>
        <taxon>Actinopterygii</taxon>
        <taxon>Neopterygii</taxon>
        <taxon>Teleostei</taxon>
        <taxon>Ostariophysi</taxon>
        <taxon>Cypriniformes</taxon>
        <taxon>Cyprinidae</taxon>
        <taxon>Labeoninae</taxon>
        <taxon>Labeonini</taxon>
        <taxon>Cirrhinus</taxon>
    </lineage>
</organism>
<evidence type="ECO:0000256" key="2">
    <source>
        <dbReference type="ARBA" id="ARBA00023157"/>
    </source>
</evidence>